<dbReference type="PRINTS" id="PR00069">
    <property type="entry name" value="ALDKETRDTASE"/>
</dbReference>
<reference evidence="3 4" key="1">
    <citation type="submission" date="2015-04" db="EMBL/GenBank/DDBJ databases">
        <title>The draft genome sequence of Fusarium langsethiae, a T-2/HT-2 mycotoxin producer.</title>
        <authorList>
            <person name="Lysoe E."/>
            <person name="Divon H.H."/>
            <person name="Terzi V."/>
            <person name="Orru L."/>
            <person name="Lamontanara A."/>
            <person name="Kolseth A.-K."/>
            <person name="Frandsen R.J."/>
            <person name="Nielsen K."/>
            <person name="Thrane U."/>
        </authorList>
    </citation>
    <scope>NUCLEOTIDE SEQUENCE [LARGE SCALE GENOMIC DNA]</scope>
    <source>
        <strain evidence="3 4">Fl201059</strain>
    </source>
</reference>
<dbReference type="OrthoDB" id="37537at2759"/>
<dbReference type="Proteomes" id="UP000037904">
    <property type="component" value="Unassembled WGS sequence"/>
</dbReference>
<dbReference type="GO" id="GO:0016491">
    <property type="term" value="F:oxidoreductase activity"/>
    <property type="evidence" value="ECO:0007669"/>
    <property type="project" value="UniProtKB-KW"/>
</dbReference>
<evidence type="ECO:0000313" key="4">
    <source>
        <dbReference type="Proteomes" id="UP000037904"/>
    </source>
</evidence>
<keyword evidence="4" id="KW-1185">Reference proteome</keyword>
<organism evidence="3 4">
    <name type="scientific">Fusarium langsethiae</name>
    <dbReference type="NCBI Taxonomy" id="179993"/>
    <lineage>
        <taxon>Eukaryota</taxon>
        <taxon>Fungi</taxon>
        <taxon>Dikarya</taxon>
        <taxon>Ascomycota</taxon>
        <taxon>Pezizomycotina</taxon>
        <taxon>Sordariomycetes</taxon>
        <taxon>Hypocreomycetidae</taxon>
        <taxon>Hypocreales</taxon>
        <taxon>Nectriaceae</taxon>
        <taxon>Fusarium</taxon>
    </lineage>
</organism>
<keyword evidence="1" id="KW-0560">Oxidoreductase</keyword>
<dbReference type="InterPro" id="IPR020471">
    <property type="entry name" value="AKR"/>
</dbReference>
<dbReference type="AlphaFoldDB" id="A0A0M9F3C8"/>
<evidence type="ECO:0000259" key="2">
    <source>
        <dbReference type="Pfam" id="PF00248"/>
    </source>
</evidence>
<dbReference type="GO" id="GO:0005737">
    <property type="term" value="C:cytoplasm"/>
    <property type="evidence" value="ECO:0007669"/>
    <property type="project" value="TreeGrafter"/>
</dbReference>
<protein>
    <submittedName>
        <fullName evidence="3">Alcohol dehydrogenase</fullName>
    </submittedName>
</protein>
<accession>A0A0M9F3C8</accession>
<gene>
    <name evidence="3" type="ORF">FLAG1_01969</name>
</gene>
<name>A0A0M9F3C8_FUSLA</name>
<proteinExistence type="predicted"/>
<dbReference type="InterPro" id="IPR050791">
    <property type="entry name" value="Aldo-Keto_reductase"/>
</dbReference>
<evidence type="ECO:0000313" key="3">
    <source>
        <dbReference type="EMBL" id="KPA45142.1"/>
    </source>
</evidence>
<feature type="domain" description="NADP-dependent oxidoreductase" evidence="2">
    <location>
        <begin position="21"/>
        <end position="317"/>
    </location>
</feature>
<sequence length="342" mass="38458">MAPPAQLPLRQLTKNGPKIPAIGLGLMGLSIGYGAAEPDEERLKVLDRAWELGCTNWDTANIYGDNEDLIGKWFKLHPERRQDIFLATKFGIKISDKGMVTDSTPEHVKESIERSLKRLGVEHIDLYYMHRVREDVPIEKTAEAMKQLVNEGKVKYLGLSEVSSTTVCRAHAIHPISAVQVEYNPWTLDIEGPSGTHILKTCQELDIAVFAYSPLGRGILTGRFRSADDFEEGDSRRGLSRFQGDNFKKNLEIVDKFEEMAKSKGYTSSQMALAWLLEQSPNVFVIPGTKKVKYLEENVRAAKITLSKEEDQELRRLVEDAEVAGGRDAFFGNYMDTPPLEK</sequence>
<dbReference type="Pfam" id="PF00248">
    <property type="entry name" value="Aldo_ket_red"/>
    <property type="match status" value="1"/>
</dbReference>
<dbReference type="SUPFAM" id="SSF51430">
    <property type="entry name" value="NAD(P)-linked oxidoreductase"/>
    <property type="match status" value="1"/>
</dbReference>
<dbReference type="PANTHER" id="PTHR43625">
    <property type="entry name" value="AFLATOXIN B1 ALDEHYDE REDUCTASE"/>
    <property type="match status" value="1"/>
</dbReference>
<evidence type="ECO:0000256" key="1">
    <source>
        <dbReference type="ARBA" id="ARBA00023002"/>
    </source>
</evidence>
<dbReference type="EMBL" id="JXCE01000017">
    <property type="protein sequence ID" value="KPA45142.1"/>
    <property type="molecule type" value="Genomic_DNA"/>
</dbReference>
<comment type="caution">
    <text evidence="3">The sequence shown here is derived from an EMBL/GenBank/DDBJ whole genome shotgun (WGS) entry which is preliminary data.</text>
</comment>
<dbReference type="InterPro" id="IPR036812">
    <property type="entry name" value="NAD(P)_OxRdtase_dom_sf"/>
</dbReference>
<dbReference type="Gene3D" id="3.20.20.100">
    <property type="entry name" value="NADP-dependent oxidoreductase domain"/>
    <property type="match status" value="1"/>
</dbReference>
<dbReference type="InterPro" id="IPR023210">
    <property type="entry name" value="NADP_OxRdtase_dom"/>
</dbReference>
<dbReference type="PANTHER" id="PTHR43625:SF40">
    <property type="entry name" value="ALDO-KETO REDUCTASE YAKC [NADP(+)]"/>
    <property type="match status" value="1"/>
</dbReference>